<dbReference type="RefSeq" id="XP_058328709.1">
    <property type="nucleotide sequence ID" value="XM_058475819.1"/>
</dbReference>
<reference evidence="1" key="2">
    <citation type="journal article" date="2023" name="IMA Fungus">
        <title>Comparative genomic study of the Penicillium genus elucidates a diverse pangenome and 15 lateral gene transfer events.</title>
        <authorList>
            <person name="Petersen C."/>
            <person name="Sorensen T."/>
            <person name="Nielsen M.R."/>
            <person name="Sondergaard T.E."/>
            <person name="Sorensen J.L."/>
            <person name="Fitzpatrick D.A."/>
            <person name="Frisvad J.C."/>
            <person name="Nielsen K.L."/>
        </authorList>
    </citation>
    <scope>NUCLEOTIDE SEQUENCE</scope>
    <source>
        <strain evidence="1">IBT 19713</strain>
    </source>
</reference>
<sequence length="286" mass="33088">MPHPYQLTTPSLRDWYCHPHGADYPSAIASAASNHTTFHMTFYDSRITQFYIIRARCYIESQLPRLHIGPDFSANGEVIFTAQHTFDFALEVENSPLSLIYHHHRRACPLLFYSRGCQDTLTHWKQVSLVTIRVNVPPIVLGFLPLDPQRGQAQDTDDAWEALTSAAPGQTICLWTSVGPAQGRGLEEVWSLMKELVPLARQTEGSFWYRELHKPDREGCRPTPPWLVFPNQRDRVTMLYPAIPAFLDQRDRLCRLLDALYLERREQRRVFGRLLQFRIPHVASQH</sequence>
<accession>A0A9W9NSU1</accession>
<comment type="caution">
    <text evidence="1">The sequence shown here is derived from an EMBL/GenBank/DDBJ whole genome shotgun (WGS) entry which is preliminary data.</text>
</comment>
<reference evidence="1" key="1">
    <citation type="submission" date="2022-11" db="EMBL/GenBank/DDBJ databases">
        <authorList>
            <person name="Petersen C."/>
        </authorList>
    </citation>
    <scope>NUCLEOTIDE SEQUENCE</scope>
    <source>
        <strain evidence="1">IBT 19713</strain>
    </source>
</reference>
<evidence type="ECO:0000313" key="1">
    <source>
        <dbReference type="EMBL" id="KAJ5225298.1"/>
    </source>
</evidence>
<evidence type="ECO:0000313" key="2">
    <source>
        <dbReference type="Proteomes" id="UP001150941"/>
    </source>
</evidence>
<protein>
    <submittedName>
        <fullName evidence="1">Uncharacterized protein</fullName>
    </submittedName>
</protein>
<dbReference type="AlphaFoldDB" id="A0A9W9NSU1"/>
<dbReference type="GeneID" id="83203122"/>
<dbReference type="Proteomes" id="UP001150941">
    <property type="component" value="Unassembled WGS sequence"/>
</dbReference>
<keyword evidence="2" id="KW-1185">Reference proteome</keyword>
<proteinExistence type="predicted"/>
<organism evidence="1 2">
    <name type="scientific">Penicillium chermesinum</name>
    <dbReference type="NCBI Taxonomy" id="63820"/>
    <lineage>
        <taxon>Eukaryota</taxon>
        <taxon>Fungi</taxon>
        <taxon>Dikarya</taxon>
        <taxon>Ascomycota</taxon>
        <taxon>Pezizomycotina</taxon>
        <taxon>Eurotiomycetes</taxon>
        <taxon>Eurotiomycetidae</taxon>
        <taxon>Eurotiales</taxon>
        <taxon>Aspergillaceae</taxon>
        <taxon>Penicillium</taxon>
    </lineage>
</organism>
<name>A0A9W9NSU1_9EURO</name>
<dbReference type="EMBL" id="JAPQKS010000005">
    <property type="protein sequence ID" value="KAJ5225298.1"/>
    <property type="molecule type" value="Genomic_DNA"/>
</dbReference>
<gene>
    <name evidence="1" type="ORF">N7468_006523</name>
</gene>